<dbReference type="Proteomes" id="UP000250796">
    <property type="component" value="Chromosome MESINF"/>
</dbReference>
<dbReference type="KEGG" id="minf:MESINF_1694"/>
<organism evidence="8 9">
    <name type="scientific">Mesotoga infera</name>
    <dbReference type="NCBI Taxonomy" id="1236046"/>
    <lineage>
        <taxon>Bacteria</taxon>
        <taxon>Thermotogati</taxon>
        <taxon>Thermotogota</taxon>
        <taxon>Thermotogae</taxon>
        <taxon>Kosmotogales</taxon>
        <taxon>Kosmotogaceae</taxon>
        <taxon>Mesotoga</taxon>
    </lineage>
</organism>
<dbReference type="AlphaFoldDB" id="A0A7Z7LFH0"/>
<evidence type="ECO:0000256" key="3">
    <source>
        <dbReference type="ARBA" id="ARBA00022448"/>
    </source>
</evidence>
<dbReference type="EMBL" id="LS974202">
    <property type="protein sequence ID" value="SSC13138.1"/>
    <property type="molecule type" value="Genomic_DNA"/>
</dbReference>
<comment type="function">
    <text evidence="5">Part of a binding-protein-dependent transport system for a sugar.</text>
</comment>
<evidence type="ECO:0000256" key="1">
    <source>
        <dbReference type="ARBA" id="ARBA00004196"/>
    </source>
</evidence>
<reference evidence="8 9" key="1">
    <citation type="submission" date="2017-01" db="EMBL/GenBank/DDBJ databases">
        <authorList>
            <person name="Erauso G."/>
        </authorList>
    </citation>
    <scope>NUCLEOTIDE SEQUENCE [LARGE SCALE GENOMIC DNA]</scope>
    <source>
        <strain evidence="8">MESINF1</strain>
    </source>
</reference>
<evidence type="ECO:0000256" key="6">
    <source>
        <dbReference type="ARBA" id="ARBA00049753"/>
    </source>
</evidence>
<evidence type="ECO:0000313" key="9">
    <source>
        <dbReference type="Proteomes" id="UP000250796"/>
    </source>
</evidence>
<keyword evidence="9" id="KW-1185">Reference proteome</keyword>
<keyword evidence="3" id="KW-0813">Transport</keyword>
<evidence type="ECO:0000256" key="2">
    <source>
        <dbReference type="ARBA" id="ARBA00008520"/>
    </source>
</evidence>
<gene>
    <name evidence="8" type="ORF">MESINF_1694</name>
</gene>
<dbReference type="PANTHER" id="PTHR43649">
    <property type="entry name" value="ARABINOSE-BINDING PROTEIN-RELATED"/>
    <property type="match status" value="1"/>
</dbReference>
<dbReference type="Gene3D" id="3.40.190.10">
    <property type="entry name" value="Periplasmic binding protein-like II"/>
    <property type="match status" value="2"/>
</dbReference>
<dbReference type="PANTHER" id="PTHR43649:SF28">
    <property type="entry name" value="BINDING PROTEIN COMPONENT OF ABC SUGAR TRANSPORTER-RELATED"/>
    <property type="match status" value="1"/>
</dbReference>
<proteinExistence type="inferred from homology"/>
<feature type="signal peptide" evidence="7">
    <location>
        <begin position="1"/>
        <end position="18"/>
    </location>
</feature>
<dbReference type="Pfam" id="PF01547">
    <property type="entry name" value="SBP_bac_1"/>
    <property type="match status" value="1"/>
</dbReference>
<dbReference type="GO" id="GO:0030313">
    <property type="term" value="C:cell envelope"/>
    <property type="evidence" value="ECO:0007669"/>
    <property type="project" value="UniProtKB-SubCell"/>
</dbReference>
<dbReference type="SUPFAM" id="SSF53850">
    <property type="entry name" value="Periplasmic binding protein-like II"/>
    <property type="match status" value="1"/>
</dbReference>
<comment type="similarity">
    <text evidence="2">Belongs to the bacterial solute-binding protein 1 family.</text>
</comment>
<name>A0A7Z7LFH0_9BACT</name>
<comment type="subcellular location">
    <subcellularLocation>
        <location evidence="1">Cell envelope</location>
    </subcellularLocation>
</comment>
<protein>
    <recommendedName>
        <fullName evidence="6">Probable sugar-binding periplasmic protein</fullName>
    </recommendedName>
</protein>
<keyword evidence="4 7" id="KW-0732">Signal</keyword>
<sequence>MKKLLVAVLLLSVSALLASGSVEIFSWWTGGGEEEGLAAIYEVFKAKFPDVEIINATVAGGAGTNAKAVLKTRMLGGNPPDSFQVHGGMELIDTYVITGMMEPLTDILEGWGILDKFPKDIMTICSYEGEVYSIPVNVHRGNVVFINNEILKKAGVETVPQDGPGFLQVCEKIKQAGFIPLALGDKDKWEAAHLFETVLLSALGPEGYNGLWNGTTSFNDPGIGRAIVIFEELIKYVNEDHAALTWQDATKMVFDGKAAFNVMGDWAEGYLKTLGWTPGVEFGWMAVPGTQGSFMVVTDTFGLPKNAPNRENALKWLEIVASVEGQDAFNPIKGSIPARLDADKSLYDPYLTWSMNDFATNALCPSIAHGSAAPEGFITELNDAVNIFITTKDRDGFLKAIRNAAQDYYID</sequence>
<evidence type="ECO:0000256" key="7">
    <source>
        <dbReference type="SAM" id="SignalP"/>
    </source>
</evidence>
<evidence type="ECO:0000256" key="4">
    <source>
        <dbReference type="ARBA" id="ARBA00022729"/>
    </source>
</evidence>
<feature type="chain" id="PRO_5030999180" description="Probable sugar-binding periplasmic protein" evidence="7">
    <location>
        <begin position="19"/>
        <end position="411"/>
    </location>
</feature>
<dbReference type="RefSeq" id="WP_169699316.1">
    <property type="nucleotide sequence ID" value="NZ_LS974202.1"/>
</dbReference>
<dbReference type="InterPro" id="IPR006059">
    <property type="entry name" value="SBP"/>
</dbReference>
<accession>A0A7Z7LFH0</accession>
<evidence type="ECO:0000313" key="8">
    <source>
        <dbReference type="EMBL" id="SSC13138.1"/>
    </source>
</evidence>
<dbReference type="InterPro" id="IPR050490">
    <property type="entry name" value="Bact_solute-bd_prot1"/>
</dbReference>
<evidence type="ECO:0000256" key="5">
    <source>
        <dbReference type="ARBA" id="ARBA00049629"/>
    </source>
</evidence>